<organism evidence="7 8">
    <name type="scientific">Recurvomyces mirabilis</name>
    <dbReference type="NCBI Taxonomy" id="574656"/>
    <lineage>
        <taxon>Eukaryota</taxon>
        <taxon>Fungi</taxon>
        <taxon>Dikarya</taxon>
        <taxon>Ascomycota</taxon>
        <taxon>Pezizomycotina</taxon>
        <taxon>Dothideomycetes</taxon>
        <taxon>Dothideomycetidae</taxon>
        <taxon>Mycosphaerellales</taxon>
        <taxon>Teratosphaeriaceae</taxon>
        <taxon>Recurvomyces</taxon>
    </lineage>
</organism>
<comment type="caution">
    <text evidence="7">The sequence shown here is derived from an EMBL/GenBank/DDBJ whole genome shotgun (WGS) entry which is preliminary data.</text>
</comment>
<protein>
    <recommendedName>
        <fullName evidence="3 6">Arabinogalactan endo-beta-1,4-galactanase</fullName>
        <ecNumber evidence="3 6">3.2.1.89</ecNumber>
    </recommendedName>
</protein>
<gene>
    <name evidence="7" type="ORF">LTR78_004060</name>
</gene>
<accession>A0AAE1C2Q7</accession>
<evidence type="ECO:0000256" key="1">
    <source>
        <dbReference type="ARBA" id="ARBA00001695"/>
    </source>
</evidence>
<dbReference type="Pfam" id="PF07745">
    <property type="entry name" value="Glyco_hydro_53"/>
    <property type="match status" value="1"/>
</dbReference>
<dbReference type="PANTHER" id="PTHR34983">
    <property type="entry name" value="ARABINOGALACTAN ENDO-BETA-1,4-GALACTANASE A"/>
    <property type="match status" value="1"/>
</dbReference>
<feature type="signal peptide" evidence="6">
    <location>
        <begin position="1"/>
        <end position="16"/>
    </location>
</feature>
<evidence type="ECO:0000256" key="4">
    <source>
        <dbReference type="ARBA" id="ARBA00022801"/>
    </source>
</evidence>
<dbReference type="AlphaFoldDB" id="A0AAE1C2Q7"/>
<evidence type="ECO:0000313" key="7">
    <source>
        <dbReference type="EMBL" id="KAK3675868.1"/>
    </source>
</evidence>
<keyword evidence="8" id="KW-1185">Reference proteome</keyword>
<evidence type="ECO:0000256" key="5">
    <source>
        <dbReference type="ARBA" id="ARBA00023295"/>
    </source>
</evidence>
<evidence type="ECO:0000256" key="2">
    <source>
        <dbReference type="ARBA" id="ARBA00010687"/>
    </source>
</evidence>
<reference evidence="7" key="1">
    <citation type="submission" date="2023-07" db="EMBL/GenBank/DDBJ databases">
        <title>Black Yeasts Isolated from many extreme environments.</title>
        <authorList>
            <person name="Coleine C."/>
            <person name="Stajich J.E."/>
            <person name="Selbmann L."/>
        </authorList>
    </citation>
    <scope>NUCLEOTIDE SEQUENCE</scope>
    <source>
        <strain evidence="7">CCFEE 5485</strain>
    </source>
</reference>
<dbReference type="GO" id="GO:0045490">
    <property type="term" value="P:pectin catabolic process"/>
    <property type="evidence" value="ECO:0007669"/>
    <property type="project" value="TreeGrafter"/>
</dbReference>
<dbReference type="FunFam" id="3.20.20.80:FF:000077">
    <property type="entry name" value="Arabinogalactan endo-beta-1,4-galactanase"/>
    <property type="match status" value="1"/>
</dbReference>
<keyword evidence="4 6" id="KW-0378">Hydrolase</keyword>
<dbReference type="GO" id="GO:0031218">
    <property type="term" value="F:arabinogalactan endo-1,4-beta-galactosidase activity"/>
    <property type="evidence" value="ECO:0007669"/>
    <property type="project" value="UniProtKB-EC"/>
</dbReference>
<keyword evidence="6" id="KW-0732">Signal</keyword>
<proteinExistence type="inferred from homology"/>
<dbReference type="Gene3D" id="3.20.20.80">
    <property type="entry name" value="Glycosidases"/>
    <property type="match status" value="1"/>
</dbReference>
<dbReference type="Proteomes" id="UP001274830">
    <property type="component" value="Unassembled WGS sequence"/>
</dbReference>
<evidence type="ECO:0000256" key="6">
    <source>
        <dbReference type="RuleBase" id="RU361192"/>
    </source>
</evidence>
<dbReference type="InterPro" id="IPR017853">
    <property type="entry name" value="GH"/>
</dbReference>
<evidence type="ECO:0000256" key="3">
    <source>
        <dbReference type="ARBA" id="ARBA00012556"/>
    </source>
</evidence>
<dbReference type="InterPro" id="IPR011683">
    <property type="entry name" value="Glyco_hydro_53"/>
</dbReference>
<dbReference type="SUPFAM" id="SSF51445">
    <property type="entry name" value="(Trans)glycosidases"/>
    <property type="match status" value="1"/>
</dbReference>
<dbReference type="PANTHER" id="PTHR34983:SF1">
    <property type="entry name" value="ARABINOGALACTAN ENDO-BETA-1,4-GALACTANASE A"/>
    <property type="match status" value="1"/>
</dbReference>
<feature type="chain" id="PRO_5041766204" description="Arabinogalactan endo-beta-1,4-galactanase" evidence="6">
    <location>
        <begin position="17"/>
        <end position="347"/>
    </location>
</feature>
<comment type="similarity">
    <text evidence="2 6">Belongs to the glycosyl hydrolase 53 family.</text>
</comment>
<evidence type="ECO:0000313" key="8">
    <source>
        <dbReference type="Proteomes" id="UP001274830"/>
    </source>
</evidence>
<sequence>MLLPLTLLAWAASAAAGLTYRGVDWSSIAVEEASGKTFSDLDGKTKPLEQILTDNGVNIVRQRLWYGNGDYDLDYNLKLAKRAHAAGLQIYLDIFFSSTWTDPGHQTTPSAWSGTSITTLASDVQSYTQSVMNSFHSAGIPLAMVAIGNEITDGLLWPLGNLNSSPKNAATLLHAASAGIKASSLSTKPKIIIHTDNGWNWSTQQWWYDTVLGAGPLKASDYDIQGVSYYPFYNPSATLASLKTSVTNMKSRYGKEIMVVETNWPSSCPNPAYAFPSDTKSIPWNEAGQATWIKDVASTVQSAGGDGLFYWEPAWVDNASLGSSCAWCVMFGIDGKAFTGLNVFKSI</sequence>
<dbReference type="EC" id="3.2.1.89" evidence="3 6"/>
<name>A0AAE1C2Q7_9PEZI</name>
<keyword evidence="5 6" id="KW-0326">Glycosidase</keyword>
<dbReference type="EMBL" id="JAUTXT010000012">
    <property type="protein sequence ID" value="KAK3675868.1"/>
    <property type="molecule type" value="Genomic_DNA"/>
</dbReference>
<dbReference type="GO" id="GO:0015926">
    <property type="term" value="F:glucosidase activity"/>
    <property type="evidence" value="ECO:0007669"/>
    <property type="project" value="InterPro"/>
</dbReference>
<comment type="catalytic activity">
    <reaction evidence="1 6">
        <text>The enzyme specifically hydrolyzes (1-&gt;4)-beta-D-galactosidic linkages in type I arabinogalactans.</text>
        <dbReference type="EC" id="3.2.1.89"/>
    </reaction>
</comment>